<dbReference type="PANTHER" id="PTHR43381:SF5">
    <property type="entry name" value="TR-TYPE G DOMAIN-CONTAINING PROTEIN"/>
    <property type="match status" value="1"/>
</dbReference>
<keyword evidence="5 8" id="KW-0648">Protein biosynthesis</keyword>
<evidence type="ECO:0000256" key="7">
    <source>
        <dbReference type="ARBA" id="ARBA00025162"/>
    </source>
</evidence>
<keyword evidence="4 8" id="KW-0547">Nucleotide-binding</keyword>
<dbReference type="InterPro" id="IPR015760">
    <property type="entry name" value="TIF_IF2"/>
</dbReference>
<dbReference type="InterPro" id="IPR027417">
    <property type="entry name" value="P-loop_NTPase"/>
</dbReference>
<dbReference type="PROSITE" id="PS01176">
    <property type="entry name" value="IF2"/>
    <property type="match status" value="1"/>
</dbReference>
<gene>
    <name evidence="8" type="primary">infB</name>
    <name evidence="12" type="ORF">DFR58_12550</name>
</gene>
<dbReference type="Gene3D" id="3.40.50.300">
    <property type="entry name" value="P-loop containing nucleotide triphosphate hydrolases"/>
    <property type="match status" value="1"/>
</dbReference>
<dbReference type="InterPro" id="IPR023115">
    <property type="entry name" value="TIF_IF2_dom3"/>
</dbReference>
<dbReference type="InterPro" id="IPR044145">
    <property type="entry name" value="IF2_II"/>
</dbReference>
<dbReference type="GO" id="GO:0003924">
    <property type="term" value="F:GTPase activity"/>
    <property type="evidence" value="ECO:0007669"/>
    <property type="project" value="UniProtKB-UniRule"/>
</dbReference>
<keyword evidence="3 8" id="KW-0396">Initiation factor</keyword>
<keyword evidence="8" id="KW-0963">Cytoplasm</keyword>
<dbReference type="RefSeq" id="WP_423230845.1">
    <property type="nucleotide sequence ID" value="NZ_QPJT01000025.1"/>
</dbReference>
<organism evidence="12 13">
    <name type="scientific">Anaerobacterium chartisolvens</name>
    <dbReference type="NCBI Taxonomy" id="1297424"/>
    <lineage>
        <taxon>Bacteria</taxon>
        <taxon>Bacillati</taxon>
        <taxon>Bacillota</taxon>
        <taxon>Clostridia</taxon>
        <taxon>Eubacteriales</taxon>
        <taxon>Oscillospiraceae</taxon>
        <taxon>Anaerobacterium</taxon>
    </lineage>
</organism>
<dbReference type="HAMAP" id="MF_00100_B">
    <property type="entry name" value="IF_2_B"/>
    <property type="match status" value="1"/>
</dbReference>
<dbReference type="SUPFAM" id="SSF52540">
    <property type="entry name" value="P-loop containing nucleoside triphosphate hydrolases"/>
    <property type="match status" value="1"/>
</dbReference>
<protein>
    <recommendedName>
        <fullName evidence="2 8">Translation initiation factor IF-2</fullName>
    </recommendedName>
</protein>
<dbReference type="Pfam" id="PF04760">
    <property type="entry name" value="IF2_N"/>
    <property type="match status" value="1"/>
</dbReference>
<dbReference type="InterPro" id="IPR009000">
    <property type="entry name" value="Transl_B-barrel_sf"/>
</dbReference>
<feature type="region of interest" description="G-domain" evidence="8">
    <location>
        <begin position="197"/>
        <end position="345"/>
    </location>
</feature>
<dbReference type="InterPro" id="IPR036925">
    <property type="entry name" value="TIF_IF2_dom3_sf"/>
</dbReference>
<dbReference type="FunFam" id="3.40.50.10050:FF:000001">
    <property type="entry name" value="Translation initiation factor IF-2"/>
    <property type="match status" value="1"/>
</dbReference>
<dbReference type="InterPro" id="IPR053905">
    <property type="entry name" value="EF-G-like_DII"/>
</dbReference>
<dbReference type="InterPro" id="IPR005225">
    <property type="entry name" value="Small_GTP-bd"/>
</dbReference>
<dbReference type="GO" id="GO:0003743">
    <property type="term" value="F:translation initiation factor activity"/>
    <property type="evidence" value="ECO:0007669"/>
    <property type="project" value="UniProtKB-UniRule"/>
</dbReference>
<keyword evidence="13" id="KW-1185">Reference proteome</keyword>
<dbReference type="Proteomes" id="UP000253034">
    <property type="component" value="Unassembled WGS sequence"/>
</dbReference>
<dbReference type="PROSITE" id="PS51722">
    <property type="entry name" value="G_TR_2"/>
    <property type="match status" value="1"/>
</dbReference>
<comment type="similarity">
    <text evidence="1 8 9">Belongs to the TRAFAC class translation factor GTPase superfamily. Classic translation factor GTPase family. IF-2 subfamily.</text>
</comment>
<dbReference type="SUPFAM" id="SSF52156">
    <property type="entry name" value="Initiation factor IF2/eIF5b, domain 3"/>
    <property type="match status" value="1"/>
</dbReference>
<evidence type="ECO:0000256" key="9">
    <source>
        <dbReference type="RuleBase" id="RU000644"/>
    </source>
</evidence>
<dbReference type="Gene3D" id="2.40.30.10">
    <property type="entry name" value="Translation factors"/>
    <property type="match status" value="2"/>
</dbReference>
<accession>A0A369AVB7</accession>
<dbReference type="GO" id="GO:0005525">
    <property type="term" value="F:GTP binding"/>
    <property type="evidence" value="ECO:0007669"/>
    <property type="project" value="UniProtKB-KW"/>
</dbReference>
<evidence type="ECO:0000256" key="3">
    <source>
        <dbReference type="ARBA" id="ARBA00022540"/>
    </source>
</evidence>
<dbReference type="PANTHER" id="PTHR43381">
    <property type="entry name" value="TRANSLATION INITIATION FACTOR IF-2-RELATED"/>
    <property type="match status" value="1"/>
</dbReference>
<dbReference type="SUPFAM" id="SSF50447">
    <property type="entry name" value="Translation proteins"/>
    <property type="match status" value="2"/>
</dbReference>
<dbReference type="CDD" id="cd01887">
    <property type="entry name" value="IF2_eIF5B"/>
    <property type="match status" value="1"/>
</dbReference>
<feature type="region of interest" description="Disordered" evidence="10">
    <location>
        <begin position="1"/>
        <end position="51"/>
    </location>
</feature>
<dbReference type="CDD" id="cd03692">
    <property type="entry name" value="mtIF2_IVc"/>
    <property type="match status" value="1"/>
</dbReference>
<keyword evidence="6 8" id="KW-0342">GTP-binding</keyword>
<dbReference type="InterPro" id="IPR006847">
    <property type="entry name" value="IF2_N"/>
</dbReference>
<evidence type="ECO:0000256" key="10">
    <source>
        <dbReference type="SAM" id="MobiDB-lite"/>
    </source>
</evidence>
<evidence type="ECO:0000256" key="8">
    <source>
        <dbReference type="HAMAP-Rule" id="MF_00100"/>
    </source>
</evidence>
<feature type="binding site" evidence="8">
    <location>
        <begin position="303"/>
        <end position="306"/>
    </location>
    <ligand>
        <name>GTP</name>
        <dbReference type="ChEBI" id="CHEBI:37565"/>
    </ligand>
</feature>
<evidence type="ECO:0000256" key="2">
    <source>
        <dbReference type="ARBA" id="ARBA00020675"/>
    </source>
</evidence>
<evidence type="ECO:0000313" key="13">
    <source>
        <dbReference type="Proteomes" id="UP000253034"/>
    </source>
</evidence>
<dbReference type="Pfam" id="PF00009">
    <property type="entry name" value="GTP_EFTU"/>
    <property type="match status" value="1"/>
</dbReference>
<dbReference type="InterPro" id="IPR000795">
    <property type="entry name" value="T_Tr_GTP-bd_dom"/>
</dbReference>
<evidence type="ECO:0000256" key="6">
    <source>
        <dbReference type="ARBA" id="ARBA00023134"/>
    </source>
</evidence>
<evidence type="ECO:0000256" key="5">
    <source>
        <dbReference type="ARBA" id="ARBA00022917"/>
    </source>
</evidence>
<dbReference type="Pfam" id="PF22042">
    <property type="entry name" value="EF-G_D2"/>
    <property type="match status" value="1"/>
</dbReference>
<evidence type="ECO:0000256" key="4">
    <source>
        <dbReference type="ARBA" id="ARBA00022741"/>
    </source>
</evidence>
<dbReference type="Gene3D" id="3.40.50.10050">
    <property type="entry name" value="Translation initiation factor IF- 2, domain 3"/>
    <property type="match status" value="1"/>
</dbReference>
<feature type="binding site" evidence="8">
    <location>
        <begin position="203"/>
        <end position="210"/>
    </location>
    <ligand>
        <name>GTP</name>
        <dbReference type="ChEBI" id="CHEBI:37565"/>
    </ligand>
</feature>
<evidence type="ECO:0000259" key="11">
    <source>
        <dbReference type="PROSITE" id="PS51722"/>
    </source>
</evidence>
<reference evidence="12 13" key="1">
    <citation type="submission" date="2018-07" db="EMBL/GenBank/DDBJ databases">
        <title>Genomic Encyclopedia of Type Strains, Phase IV (KMG-IV): sequencing the most valuable type-strain genomes for metagenomic binning, comparative biology and taxonomic classification.</title>
        <authorList>
            <person name="Goeker M."/>
        </authorList>
    </citation>
    <scope>NUCLEOTIDE SEQUENCE [LARGE SCALE GENOMIC DNA]</scope>
    <source>
        <strain evidence="12 13">DSM 27016</strain>
    </source>
</reference>
<dbReference type="NCBIfam" id="TIGR00231">
    <property type="entry name" value="small_GTP"/>
    <property type="match status" value="1"/>
</dbReference>
<dbReference type="NCBIfam" id="TIGR00487">
    <property type="entry name" value="IF-2"/>
    <property type="match status" value="1"/>
</dbReference>
<dbReference type="FunFam" id="2.40.30.10:FF:000007">
    <property type="entry name" value="Translation initiation factor IF-2"/>
    <property type="match status" value="1"/>
</dbReference>
<proteinExistence type="inferred from homology"/>
<dbReference type="FunFam" id="3.40.50.300:FF:000019">
    <property type="entry name" value="Translation initiation factor IF-2"/>
    <property type="match status" value="1"/>
</dbReference>
<comment type="caution">
    <text evidence="12">The sequence shown here is derived from an EMBL/GenBank/DDBJ whole genome shotgun (WGS) entry which is preliminary data.</text>
</comment>
<feature type="domain" description="Tr-type G" evidence="11">
    <location>
        <begin position="194"/>
        <end position="363"/>
    </location>
</feature>
<dbReference type="CDD" id="cd03702">
    <property type="entry name" value="IF2_mtIF2_II"/>
    <property type="match status" value="1"/>
</dbReference>
<evidence type="ECO:0000313" key="12">
    <source>
        <dbReference type="EMBL" id="RCX11404.1"/>
    </source>
</evidence>
<feature type="compositionally biased region" description="Basic and acidic residues" evidence="10">
    <location>
        <begin position="1"/>
        <end position="38"/>
    </location>
</feature>
<dbReference type="FunFam" id="2.40.30.10:FF:000008">
    <property type="entry name" value="Translation initiation factor IF-2"/>
    <property type="match status" value="1"/>
</dbReference>
<dbReference type="InterPro" id="IPR000178">
    <property type="entry name" value="TF_IF2_bacterial-like"/>
</dbReference>
<sequence>MSIAQKEEENSQRNEARREFQNKDVDKDIKREQRRDVPKGQAAAEKGKKFKSHKVVFGQKKDVSEILSDDFMLEEFYNDDGVKSVRRVSRNKKDARGQMQPRHIPHRAVLTSITISETITVKDLAESLKKTSTEVIKRLMGLGMMVTLNNELDFDTASIVANEFGVKAEKEVVVNEEDILFDDSEDGENEDTEPRPPVVVVMGHVDHGKTSLLDAIRETNVIESEAGGITQHIGAYMVKINDRNITFLDTPGHEAFTAMRARGAQVTDIAIIVVAADDGVMPQTVEAVNHAKAANVSIIVAVNKIDKPGANPDKVKQELTEYGLVSEEWGGDTIFVNVSAKKRENIDSLLEMVLLVSDMLELKANPNKQAKGTVIEAQLDKARGPIATVLVQRGTLKVGDSIVTGTTVGRIRAMIGDKGQKLKKAGPSTPVEILGLPDVPETSETFYAITDEKVAKQLAEKRKLKQREQHLKASAKVSLEDLFNQIKEGKVKDLNIIVKADVQGSVEAVKQSLEKLTNEEVRIKIIHGGVGAITEQDVTLAQVANAIIIGFNVRPGANVAEAAQNAGVDLRLYRVIYNAIEDIQAAMKGMLDPTFKEVIHGHAEIRQVFKVSGIGSIGGSYVTDGKLTRNSEVRIVRDGIVVCEGKLASLKRFKDDVKEVAQGFECGLSIEKFNDIKEGDIVEAFAMEEVAR</sequence>
<dbReference type="EMBL" id="QPJT01000025">
    <property type="protein sequence ID" value="RCX11404.1"/>
    <property type="molecule type" value="Genomic_DNA"/>
</dbReference>
<name>A0A369AVB7_9FIRM</name>
<comment type="subcellular location">
    <subcellularLocation>
        <location evidence="8">Cytoplasm</location>
    </subcellularLocation>
</comment>
<comment type="function">
    <text evidence="7 8 9">One of the essential components for the initiation of protein synthesis. Protects formylmethionyl-tRNA from spontaneous hydrolysis and promotes its binding to the 30S ribosomal subunits. Also involved in the hydrolysis of GTP during the formation of the 70S ribosomal complex.</text>
</comment>
<dbReference type="AlphaFoldDB" id="A0A369AVB7"/>
<dbReference type="GO" id="GO:0005829">
    <property type="term" value="C:cytosol"/>
    <property type="evidence" value="ECO:0007669"/>
    <property type="project" value="TreeGrafter"/>
</dbReference>
<dbReference type="Pfam" id="PF11987">
    <property type="entry name" value="IF-2"/>
    <property type="match status" value="1"/>
</dbReference>
<evidence type="ECO:0000256" key="1">
    <source>
        <dbReference type="ARBA" id="ARBA00007733"/>
    </source>
</evidence>
<feature type="binding site" evidence="8">
    <location>
        <begin position="249"/>
        <end position="253"/>
    </location>
    <ligand>
        <name>GTP</name>
        <dbReference type="ChEBI" id="CHEBI:37565"/>
    </ligand>
</feature>